<name>A0A8T2MXQ8_9TELE</name>
<gene>
    <name evidence="1" type="ORF">JZ751_024432</name>
</gene>
<evidence type="ECO:0000313" key="1">
    <source>
        <dbReference type="EMBL" id="KAG9330458.1"/>
    </source>
</evidence>
<feature type="non-terminal residue" evidence="1">
    <location>
        <position position="162"/>
    </location>
</feature>
<dbReference type="EMBL" id="JAFBMS010000592">
    <property type="protein sequence ID" value="KAG9330458.1"/>
    <property type="molecule type" value="Genomic_DNA"/>
</dbReference>
<comment type="caution">
    <text evidence="1">The sequence shown here is derived from an EMBL/GenBank/DDBJ whole genome shotgun (WGS) entry which is preliminary data.</text>
</comment>
<reference evidence="1" key="1">
    <citation type="thesis" date="2021" institute="BYU ScholarsArchive" country="Provo, UT, USA">
        <title>Applications of and Algorithms for Genome Assembly and Genomic Analyses with an Emphasis on Marine Teleosts.</title>
        <authorList>
            <person name="Pickett B.D."/>
        </authorList>
    </citation>
    <scope>NUCLEOTIDE SEQUENCE</scope>
    <source>
        <strain evidence="1">HI-2016</strain>
    </source>
</reference>
<accession>A0A8T2MXQ8</accession>
<organism evidence="1 2">
    <name type="scientific">Albula glossodonta</name>
    <name type="common">roundjaw bonefish</name>
    <dbReference type="NCBI Taxonomy" id="121402"/>
    <lineage>
        <taxon>Eukaryota</taxon>
        <taxon>Metazoa</taxon>
        <taxon>Chordata</taxon>
        <taxon>Craniata</taxon>
        <taxon>Vertebrata</taxon>
        <taxon>Euteleostomi</taxon>
        <taxon>Actinopterygii</taxon>
        <taxon>Neopterygii</taxon>
        <taxon>Teleostei</taxon>
        <taxon>Albuliformes</taxon>
        <taxon>Albulidae</taxon>
        <taxon>Albula</taxon>
    </lineage>
</organism>
<protein>
    <submittedName>
        <fullName evidence="1">Uncharacterized protein</fullName>
    </submittedName>
</protein>
<dbReference type="AlphaFoldDB" id="A0A8T2MXQ8"/>
<keyword evidence="2" id="KW-1185">Reference proteome</keyword>
<dbReference type="Proteomes" id="UP000824540">
    <property type="component" value="Unassembled WGS sequence"/>
</dbReference>
<proteinExistence type="predicted"/>
<sequence>MWAGTSRTRTELLWDVSEFSNSGRQTTVKARFFAGGVECQTYPQCCGGFEFCWALISTAPESSQPAAHRSERPAHSSLLSLFLLLLTLCQPDHSTLPTASSALTEQTDAAAAETGASPLQESLQLNYNRDLMEEKIYEILKVSSSLDQFVLLKSRRFIVRLE</sequence>
<evidence type="ECO:0000313" key="2">
    <source>
        <dbReference type="Proteomes" id="UP000824540"/>
    </source>
</evidence>